<reference evidence="1" key="1">
    <citation type="submission" date="2023-03" db="EMBL/GenBank/DDBJ databases">
        <title>MT1 and MT2 Draft Genomes of Novel Species.</title>
        <authorList>
            <person name="Venkateswaran K."/>
        </authorList>
    </citation>
    <scope>NUCLEOTIDE SEQUENCE</scope>
    <source>
        <strain evidence="1">F6_3S_P_1C</strain>
    </source>
</reference>
<dbReference type="Proteomes" id="UP001174205">
    <property type="component" value="Unassembled WGS sequence"/>
</dbReference>
<keyword evidence="2" id="KW-1185">Reference proteome</keyword>
<dbReference type="EMBL" id="JAROCD010000002">
    <property type="protein sequence ID" value="MDN4600323.1"/>
    <property type="molecule type" value="Genomic_DNA"/>
</dbReference>
<evidence type="ECO:0000313" key="2">
    <source>
        <dbReference type="Proteomes" id="UP001174205"/>
    </source>
</evidence>
<sequence>MPPASQSGMFNVDAREMSQVSTQDGAEPRGLNLLKLKTSLGSIG</sequence>
<organism evidence="1 2">
    <name type="scientific">Paenibacillus vandeheii</name>
    <dbReference type="NCBI Taxonomy" id="3035917"/>
    <lineage>
        <taxon>Bacteria</taxon>
        <taxon>Bacillati</taxon>
        <taxon>Bacillota</taxon>
        <taxon>Bacilli</taxon>
        <taxon>Bacillales</taxon>
        <taxon>Paenibacillaceae</taxon>
        <taxon>Paenibacillus</taxon>
    </lineage>
</organism>
<protein>
    <submittedName>
        <fullName evidence="1">Uncharacterized protein</fullName>
    </submittedName>
</protein>
<accession>A0ABT8J5I8</accession>
<dbReference type="RefSeq" id="WP_301244618.1">
    <property type="nucleotide sequence ID" value="NZ_JAROCD010000002.1"/>
</dbReference>
<name>A0ABT8J5I8_9BACL</name>
<evidence type="ECO:0000313" key="1">
    <source>
        <dbReference type="EMBL" id="MDN4600323.1"/>
    </source>
</evidence>
<proteinExistence type="predicted"/>
<comment type="caution">
    <text evidence="1">The sequence shown here is derived from an EMBL/GenBank/DDBJ whole genome shotgun (WGS) entry which is preliminary data.</text>
</comment>
<gene>
    <name evidence="1" type="ORF">P5G61_03710</name>
</gene>